<evidence type="ECO:0000313" key="2">
    <source>
        <dbReference type="Proteomes" id="UP001224433"/>
    </source>
</evidence>
<protein>
    <submittedName>
        <fullName evidence="1">Uncharacterized protein</fullName>
    </submittedName>
</protein>
<keyword evidence="2" id="KW-1185">Reference proteome</keyword>
<proteinExistence type="predicted"/>
<accession>A0ABY9JJA0</accession>
<organism evidence="1 2">
    <name type="scientific">Streptomyces glycanivorans</name>
    <dbReference type="NCBI Taxonomy" id="3033808"/>
    <lineage>
        <taxon>Bacteria</taxon>
        <taxon>Bacillati</taxon>
        <taxon>Actinomycetota</taxon>
        <taxon>Actinomycetes</taxon>
        <taxon>Kitasatosporales</taxon>
        <taxon>Streptomycetaceae</taxon>
        <taxon>Streptomyces</taxon>
    </lineage>
</organism>
<sequence length="209" mass="22413">MNDDIEKSETSLAREIFGPLGGIVEIGAAANSVDNLPLNRVSVGNFANRNQNDLNRILHITRTVGSFHESTMTLVDELGWHADHEVTAPSLLLWSGGIEKYSPDIETPDAVRRMLGAGGDLQLVRLIHALVGAAVASKQPATLASELIAEAIQRACTVAGIRESGADRTAFRMWRVAHLPAVLMPSSGSSEAVRTGYRSLAHAIERLVS</sequence>
<dbReference type="RefSeq" id="WP_306104694.1">
    <property type="nucleotide sequence ID" value="NZ_CP120983.1"/>
</dbReference>
<reference evidence="1 2" key="1">
    <citation type="submission" date="2023-03" db="EMBL/GenBank/DDBJ databases">
        <title>Isolation and description of six Streptomyces strains from soil environments, able to metabolize different microbial glucans.</title>
        <authorList>
            <person name="Widen T."/>
            <person name="Larsbrink J."/>
        </authorList>
    </citation>
    <scope>NUCLEOTIDE SEQUENCE [LARGE SCALE GENOMIC DNA]</scope>
    <source>
        <strain evidence="1 2">Alt3</strain>
    </source>
</reference>
<gene>
    <name evidence="1" type="ORF">P8A20_31450</name>
</gene>
<dbReference type="Proteomes" id="UP001224433">
    <property type="component" value="Chromosome"/>
</dbReference>
<dbReference type="EMBL" id="CP120983">
    <property type="protein sequence ID" value="WLQ67802.1"/>
    <property type="molecule type" value="Genomic_DNA"/>
</dbReference>
<evidence type="ECO:0000313" key="1">
    <source>
        <dbReference type="EMBL" id="WLQ67802.1"/>
    </source>
</evidence>
<name>A0ABY9JJA0_9ACTN</name>